<dbReference type="Pfam" id="PF16640">
    <property type="entry name" value="Big_3_5"/>
    <property type="match status" value="4"/>
</dbReference>
<dbReference type="SMART" id="SM00612">
    <property type="entry name" value="Kelch"/>
    <property type="match status" value="13"/>
</dbReference>
<accession>A0A411HMG8</accession>
<feature type="domain" description="Proteasome alpha-type subunits" evidence="4">
    <location>
        <begin position="88"/>
        <end position="110"/>
    </location>
</feature>
<evidence type="ECO:0000259" key="4">
    <source>
        <dbReference type="SMART" id="SM00948"/>
    </source>
</evidence>
<feature type="domain" description="Proteasome alpha-type subunits" evidence="4">
    <location>
        <begin position="624"/>
        <end position="646"/>
    </location>
</feature>
<dbReference type="EMBL" id="CP035704">
    <property type="protein sequence ID" value="QBB71640.1"/>
    <property type="molecule type" value="Genomic_DNA"/>
</dbReference>
<dbReference type="SUPFAM" id="SSF50965">
    <property type="entry name" value="Galactose oxidase, central domain"/>
    <property type="match status" value="1"/>
</dbReference>
<gene>
    <name evidence="5" type="ORF">ELE36_15445</name>
</gene>
<evidence type="ECO:0000313" key="5">
    <source>
        <dbReference type="EMBL" id="QBB71640.1"/>
    </source>
</evidence>
<evidence type="ECO:0000256" key="1">
    <source>
        <dbReference type="ARBA" id="ARBA00022441"/>
    </source>
</evidence>
<dbReference type="Gene3D" id="2.120.10.80">
    <property type="entry name" value="Kelch-type beta propeller"/>
    <property type="match status" value="2"/>
</dbReference>
<reference evidence="5 6" key="1">
    <citation type="submission" date="2019-01" db="EMBL/GenBank/DDBJ databases">
        <title>Pseudolysobacter antarctica gen. nov., sp. nov., isolated from Fildes Peninsula, Antarctica.</title>
        <authorList>
            <person name="Wei Z."/>
            <person name="Peng F."/>
        </authorList>
    </citation>
    <scope>NUCLEOTIDE SEQUENCE [LARGE SCALE GENOMIC DNA]</scope>
    <source>
        <strain evidence="5 6">AQ6-296</strain>
    </source>
</reference>
<feature type="signal peptide" evidence="3">
    <location>
        <begin position="1"/>
        <end position="41"/>
    </location>
</feature>
<dbReference type="GO" id="GO:0019773">
    <property type="term" value="C:proteasome core complex, alpha-subunit complex"/>
    <property type="evidence" value="ECO:0007669"/>
    <property type="project" value="InterPro"/>
</dbReference>
<dbReference type="Pfam" id="PF24681">
    <property type="entry name" value="Kelch_KLHDC2_KLHL20_DRC7"/>
    <property type="match status" value="2"/>
</dbReference>
<keyword evidence="6" id="KW-1185">Reference proteome</keyword>
<dbReference type="InterPro" id="IPR006652">
    <property type="entry name" value="Kelch_1"/>
</dbReference>
<dbReference type="Pfam" id="PF01344">
    <property type="entry name" value="Kelch_1"/>
    <property type="match status" value="1"/>
</dbReference>
<dbReference type="InterPro" id="IPR037293">
    <property type="entry name" value="Gal_Oxidase_central_sf"/>
</dbReference>
<keyword evidence="3" id="KW-0732">Signal</keyword>
<dbReference type="Gene3D" id="2.130.10.80">
    <property type="entry name" value="Galactose oxidase/kelch, beta-propeller"/>
    <property type="match status" value="7"/>
</dbReference>
<dbReference type="Proteomes" id="UP000291562">
    <property type="component" value="Chromosome"/>
</dbReference>
<feature type="chain" id="PRO_5019360944" description="Proteasome alpha-type subunits domain-containing protein" evidence="3">
    <location>
        <begin position="42"/>
        <end position="1337"/>
    </location>
</feature>
<feature type="domain" description="Proteasome alpha-type subunits" evidence="4">
    <location>
        <begin position="325"/>
        <end position="347"/>
    </location>
</feature>
<dbReference type="KEGG" id="xbc:ELE36_15445"/>
<dbReference type="InterPro" id="IPR000426">
    <property type="entry name" value="Proteasome_asu_N"/>
</dbReference>
<dbReference type="SMART" id="SM00948">
    <property type="entry name" value="Proteasome_A_N"/>
    <property type="match status" value="8"/>
</dbReference>
<dbReference type="SUPFAM" id="SSF49265">
    <property type="entry name" value="Fibronectin type III"/>
    <property type="match status" value="1"/>
</dbReference>
<dbReference type="Gene3D" id="2.60.40.10">
    <property type="entry name" value="Immunoglobulins"/>
    <property type="match status" value="5"/>
</dbReference>
<dbReference type="InterPro" id="IPR013783">
    <property type="entry name" value="Ig-like_fold"/>
</dbReference>
<dbReference type="PANTHER" id="PTHR24412">
    <property type="entry name" value="KELCH PROTEIN"/>
    <property type="match status" value="1"/>
</dbReference>
<organism evidence="5 6">
    <name type="scientific">Pseudolysobacter antarcticus</name>
    <dbReference type="NCBI Taxonomy" id="2511995"/>
    <lineage>
        <taxon>Bacteria</taxon>
        <taxon>Pseudomonadati</taxon>
        <taxon>Pseudomonadota</taxon>
        <taxon>Gammaproteobacteria</taxon>
        <taxon>Lysobacterales</taxon>
        <taxon>Rhodanobacteraceae</taxon>
        <taxon>Pseudolysobacter</taxon>
    </lineage>
</organism>
<dbReference type="PANTHER" id="PTHR24412:SF396">
    <property type="entry name" value="INFLUENZA VIRUS NS1A-BINDING PROTEIN"/>
    <property type="match status" value="1"/>
</dbReference>
<dbReference type="InterPro" id="IPR036116">
    <property type="entry name" value="FN3_sf"/>
</dbReference>
<keyword evidence="2" id="KW-0677">Repeat</keyword>
<feature type="domain" description="Proteasome alpha-type subunits" evidence="4">
    <location>
        <begin position="276"/>
        <end position="298"/>
    </location>
</feature>
<dbReference type="InterPro" id="IPR032109">
    <property type="entry name" value="Big_3_5"/>
</dbReference>
<feature type="domain" description="Proteasome alpha-type subunits" evidence="4">
    <location>
        <begin position="185"/>
        <end position="207"/>
    </location>
</feature>
<keyword evidence="1" id="KW-0880">Kelch repeat</keyword>
<evidence type="ECO:0000256" key="3">
    <source>
        <dbReference type="SAM" id="SignalP"/>
    </source>
</evidence>
<dbReference type="InterPro" id="IPR011043">
    <property type="entry name" value="Gal_Oxase/kelch_b-propeller"/>
</dbReference>
<name>A0A411HMG8_9GAMM</name>
<dbReference type="GO" id="GO:0006511">
    <property type="term" value="P:ubiquitin-dependent protein catabolic process"/>
    <property type="evidence" value="ECO:0007669"/>
    <property type="project" value="InterPro"/>
</dbReference>
<protein>
    <recommendedName>
        <fullName evidence="4">Proteasome alpha-type subunits domain-containing protein</fullName>
    </recommendedName>
</protein>
<dbReference type="InterPro" id="IPR015915">
    <property type="entry name" value="Kelch-typ_b-propeller"/>
</dbReference>
<dbReference type="SUPFAM" id="SSF117281">
    <property type="entry name" value="Kelch motif"/>
    <property type="match status" value="1"/>
</dbReference>
<feature type="domain" description="Proteasome alpha-type subunits" evidence="4">
    <location>
        <begin position="525"/>
        <end position="547"/>
    </location>
</feature>
<feature type="domain" description="Proteasome alpha-type subunits" evidence="4">
    <location>
        <begin position="136"/>
        <end position="158"/>
    </location>
</feature>
<feature type="domain" description="Proteasome alpha-type subunits" evidence="4">
    <location>
        <begin position="228"/>
        <end position="250"/>
    </location>
</feature>
<evidence type="ECO:0000313" key="6">
    <source>
        <dbReference type="Proteomes" id="UP000291562"/>
    </source>
</evidence>
<sequence>MRYWLAYLGTRGFTMRASYQTFARIALLLMATFAVVDVAQAAGPNTWGAAGSLANARSEHTATLLPSGKLLVVGGFSSNGARTSAELYDPATNLWSAAGSLTNARCVHTATLLPSGKVLVVGGSGIGNALASAELYDPALNLWSAAGTLTTGRYGHTATLLTSGKVLVVGGDDENDSDLASAERYDPATNTWSAAGTLSTTRYGHTATLLPSGKVLVAGGIGTSAERYDPATNLWSAAGALSTARGAHTATLLPSGKVLVAGGGNVSGPLVSAELYDPALNTWSLAGTLTNARYNHTATLLPSGKLLVVGGQGVNLSYLASAEMYDPALNTWSAAGTLSTARQSHTATLLPSGQVLVAGGNNVSGFLASAELYDAASITWSGAGTLTTTLTTPRYAHTATLLPSGKVLAVGGCCSDSTAVSTDLYDPALNTWSVAGNLTTGRDSHTATLLPSGKLLVVGGFGASGAEAAAELYDPATNLWNAAGALATARGSHTATLLPSGKVLVAGGGYIGPNGFVNLASAELYDPATNAWSVTGTLTTGRYSHTATLLPSGKVLVVGGAGVQFVALASAELYDPATNLWSAAGTLTTARILHTATLLPSGKVLVAGGTADGESSYLASAELYDPATNLWSAAGSLTTARFYHTATLLPSGKVLAVGRNGTDFGAELYDPALNVWSAAGMLANGRSEHTATLLPSGQLLVAGGIHNGAILSSAEQADPGLAPDPTRQPILSATNTFLLQTSALAATGSGFLPNFEASGGATNSSATNMPMFQVQRLDNEQMRFISNDETVNFSNTNFTGTATAFAGFPAGLVMVRTWVNGIPSAARLSRLATPPGGVTATPTAVGAVFQATVNFSVPISDGGAPISYTATATPGGATASCSTPCTSILFSPIAPGTYTFTVVAHNAAGAAPASPASNSVLVTQATITTITSTATSVVGQSYAINVTVSASSGTPDGTVSVSDGTTSCGPATLSGGSASCNITWVAPGNYFLTATYTPGSGSGFAASITSPLSHTVTKGNTTVAVMPASGSVTVGTPYTVNVSVSPTSPAAGVAGGSISVSDGTGDTCTVASLNNGAGTCLLTPTSTGNKTITASYSGDANFIGSSGSASVTVNPPSSNTALVSGTNPSTFGQSVTFIATVTGATPTGTVTFKDGTNAIVGCSAVAFTGGTSNSPVAVCSTSALSGGTHGITAVYSGDASNMSSTSSSVSQTVNGATPTTTILSTTCMTTFVGNQPFTLTVHVSGATPTGTATFKNGATVLCSAVALSSASASCTVSTLAVTGSDTQDHYNLMANYGGDNNNAPSVSGPLAVTVLNAGDVIFRNNLETITAALCPIE</sequence>
<evidence type="ECO:0000256" key="2">
    <source>
        <dbReference type="ARBA" id="ARBA00022737"/>
    </source>
</evidence>
<dbReference type="OrthoDB" id="246387at2"/>
<proteinExistence type="predicted"/>